<evidence type="ECO:0000313" key="1">
    <source>
        <dbReference type="EMBL" id="KAK9873199.1"/>
    </source>
</evidence>
<gene>
    <name evidence="1" type="ORF">WA026_021432</name>
</gene>
<sequence>MSQVRRYEVLVRCRNCGENHEENDCENKLEPICLHLQGTHTATDRSFNTKGNLYMAFENITFYEARQIIRGNKTTLKILVIFHPLYQKQMKQKFKLSNYTINAGH</sequence>
<comment type="caution">
    <text evidence="1">The sequence shown here is derived from an EMBL/GenBank/DDBJ whole genome shotgun (WGS) entry which is preliminary data.</text>
</comment>
<keyword evidence="2" id="KW-1185">Reference proteome</keyword>
<dbReference type="EMBL" id="JARQZJ010000016">
    <property type="protein sequence ID" value="KAK9873199.1"/>
    <property type="molecule type" value="Genomic_DNA"/>
</dbReference>
<organism evidence="1 2">
    <name type="scientific">Henosepilachna vigintioctopunctata</name>
    <dbReference type="NCBI Taxonomy" id="420089"/>
    <lineage>
        <taxon>Eukaryota</taxon>
        <taxon>Metazoa</taxon>
        <taxon>Ecdysozoa</taxon>
        <taxon>Arthropoda</taxon>
        <taxon>Hexapoda</taxon>
        <taxon>Insecta</taxon>
        <taxon>Pterygota</taxon>
        <taxon>Neoptera</taxon>
        <taxon>Endopterygota</taxon>
        <taxon>Coleoptera</taxon>
        <taxon>Polyphaga</taxon>
        <taxon>Cucujiformia</taxon>
        <taxon>Coccinelloidea</taxon>
        <taxon>Coccinellidae</taxon>
        <taxon>Epilachninae</taxon>
        <taxon>Epilachnini</taxon>
        <taxon>Henosepilachna</taxon>
    </lineage>
</organism>
<dbReference type="Proteomes" id="UP001431783">
    <property type="component" value="Unassembled WGS sequence"/>
</dbReference>
<evidence type="ECO:0000313" key="2">
    <source>
        <dbReference type="Proteomes" id="UP001431783"/>
    </source>
</evidence>
<proteinExistence type="predicted"/>
<reference evidence="1 2" key="1">
    <citation type="submission" date="2023-03" db="EMBL/GenBank/DDBJ databases">
        <title>Genome insight into feeding habits of ladybird beetles.</title>
        <authorList>
            <person name="Li H.-S."/>
            <person name="Huang Y.-H."/>
            <person name="Pang H."/>
        </authorList>
    </citation>
    <scope>NUCLEOTIDE SEQUENCE [LARGE SCALE GENOMIC DNA]</scope>
    <source>
        <strain evidence="1">SYSU_2023b</strain>
        <tissue evidence="1">Whole body</tissue>
    </source>
</reference>
<accession>A0AAW1TQV8</accession>
<name>A0AAW1TQV8_9CUCU</name>
<dbReference type="AlphaFoldDB" id="A0AAW1TQV8"/>
<protein>
    <submittedName>
        <fullName evidence="1">Uncharacterized protein</fullName>
    </submittedName>
</protein>